<gene>
    <name evidence="3" type="ORF">BEN49_17395</name>
</gene>
<protein>
    <recommendedName>
        <fullName evidence="2">Rhamnogalacturonase A/B/Epimerase-like pectate lyase domain-containing protein</fullName>
    </recommendedName>
</protein>
<feature type="chain" id="PRO_5009579856" description="Rhamnogalacturonase A/B/Epimerase-like pectate lyase domain-containing protein" evidence="1">
    <location>
        <begin position="25"/>
        <end position="320"/>
    </location>
</feature>
<dbReference type="SUPFAM" id="SSF51126">
    <property type="entry name" value="Pectin lyase-like"/>
    <property type="match status" value="1"/>
</dbReference>
<evidence type="ECO:0000259" key="2">
    <source>
        <dbReference type="Pfam" id="PF12708"/>
    </source>
</evidence>
<dbReference type="Pfam" id="PF12708">
    <property type="entry name" value="Pect-lyase_RHGA_epim"/>
    <property type="match status" value="1"/>
</dbReference>
<proteinExistence type="predicted"/>
<dbReference type="Gene3D" id="2.160.20.10">
    <property type="entry name" value="Single-stranded right-handed beta-helix, Pectin lyase-like"/>
    <property type="match status" value="1"/>
</dbReference>
<dbReference type="InterPro" id="IPR011050">
    <property type="entry name" value="Pectin_lyase_fold/virulence"/>
</dbReference>
<dbReference type="InterPro" id="IPR024535">
    <property type="entry name" value="RHGA/B-epi-like_pectate_lyase"/>
</dbReference>
<evidence type="ECO:0000313" key="4">
    <source>
        <dbReference type="Proteomes" id="UP000177506"/>
    </source>
</evidence>
<name>A0A1G1TMG8_9BACT</name>
<keyword evidence="1" id="KW-0732">Signal</keyword>
<organism evidence="3 4">
    <name type="scientific">Hymenobacter coccineus</name>
    <dbReference type="NCBI Taxonomy" id="1908235"/>
    <lineage>
        <taxon>Bacteria</taxon>
        <taxon>Pseudomonadati</taxon>
        <taxon>Bacteroidota</taxon>
        <taxon>Cytophagia</taxon>
        <taxon>Cytophagales</taxon>
        <taxon>Hymenobacteraceae</taxon>
        <taxon>Hymenobacter</taxon>
    </lineage>
</organism>
<dbReference type="EMBL" id="MDZA01000016">
    <property type="protein sequence ID" value="OGX92052.1"/>
    <property type="molecule type" value="Genomic_DNA"/>
</dbReference>
<feature type="signal peptide" evidence="1">
    <location>
        <begin position="1"/>
        <end position="24"/>
    </location>
</feature>
<dbReference type="Proteomes" id="UP000177506">
    <property type="component" value="Unassembled WGS sequence"/>
</dbReference>
<dbReference type="InterPro" id="IPR012334">
    <property type="entry name" value="Pectin_lyas_fold"/>
</dbReference>
<reference evidence="3 4" key="1">
    <citation type="submission" date="2016-08" db="EMBL/GenBank/DDBJ databases">
        <title>Hymenobacter coccineus sp. nov., Hymenobacter lapidarius sp. nov. and Hymenobacter glacialis sp. nov., isolated from Antarctic soil.</title>
        <authorList>
            <person name="Sedlacek I."/>
            <person name="Kralova S."/>
            <person name="Kyrova K."/>
            <person name="Maslanova I."/>
            <person name="Stankova E."/>
            <person name="Vrbovska V."/>
            <person name="Nemec M."/>
            <person name="Bartak M."/>
            <person name="Svec P."/>
            <person name="Busse H.-J."/>
            <person name="Pantucek R."/>
        </authorList>
    </citation>
    <scope>NUCLEOTIDE SEQUENCE [LARGE SCALE GENOMIC DNA]</scope>
    <source>
        <strain evidence="3 4">CCM 8649</strain>
    </source>
</reference>
<feature type="domain" description="Rhamnogalacturonase A/B/Epimerase-like pectate lyase" evidence="2">
    <location>
        <begin position="229"/>
        <end position="296"/>
    </location>
</feature>
<evidence type="ECO:0000313" key="3">
    <source>
        <dbReference type="EMBL" id="OGX92052.1"/>
    </source>
</evidence>
<dbReference type="AlphaFoldDB" id="A0A1G1TMG8"/>
<keyword evidence="4" id="KW-1185">Reference proteome</keyword>
<accession>A0A1G1TMG8</accession>
<evidence type="ECO:0000256" key="1">
    <source>
        <dbReference type="SAM" id="SignalP"/>
    </source>
</evidence>
<sequence>MQNSIPLFMLWLALFSGFSPAASAQTVVFNSSPTAQPGDAFSLQGSFGAGAKVYLTAGTSTTPVAVPIMTQMAGQATGQVPANLAPNVYQVWVDDGGQRSPSVYLNQPRGQHFDSPEVGAGGRMRLFGRNLFLGGGAQVRFVGAGGGTAQVDASRSDAYTLSFTAPSSLQAGTTYQVLVSNGYGGETAAEQSVKAIDGGADYFNLGVGWASKITFYANVYNVQTDGRLDRKARGDGGTNDQPAIQAAMDRAAADGGGVVYLPAGTYKLAHGGGAGLLMRNRVVLRGAGKDQTIIKFGYGNVSPDRWGVIWNNTSWGGSPT</sequence>
<comment type="caution">
    <text evidence="3">The sequence shown here is derived from an EMBL/GenBank/DDBJ whole genome shotgun (WGS) entry which is preliminary data.</text>
</comment>